<dbReference type="Proteomes" id="UP000725649">
    <property type="component" value="Unassembled WGS sequence"/>
</dbReference>
<name>A0A928DPX0_9BACT</name>
<dbReference type="EMBL" id="SUVG01000008">
    <property type="protein sequence ID" value="MBE6421808.1"/>
    <property type="molecule type" value="Genomic_DNA"/>
</dbReference>
<organism evidence="2 3">
    <name type="scientific">Candidatus Avelusimicrobium gallicola</name>
    <dbReference type="NCBI Taxonomy" id="2562704"/>
    <lineage>
        <taxon>Bacteria</taxon>
        <taxon>Pseudomonadati</taxon>
        <taxon>Elusimicrobiota</taxon>
        <taxon>Elusimicrobia</taxon>
        <taxon>Elusimicrobiales</taxon>
        <taxon>Elusimicrobiaceae</taxon>
        <taxon>Candidatus Avelusimicrobium</taxon>
    </lineage>
</organism>
<protein>
    <recommendedName>
        <fullName evidence="4">DUF885 family protein</fullName>
    </recommendedName>
</protein>
<feature type="signal peptide" evidence="1">
    <location>
        <begin position="1"/>
        <end position="25"/>
    </location>
</feature>
<keyword evidence="1" id="KW-0732">Signal</keyword>
<sequence length="426" mass="49758">MNLKQIKRFSFSFLLLTVLSGFSFAQKPVPWFWGEQTLWKTLTKESFSVPVSPTILQASLRISTAKYEVISTPKNWMYHRFSHSGLLNDAEKERLLKADFTSAPNILGKLEVLHDRDADLFSFLQYQFVPLNTQAYTKRSELLKNAYVELENFYLPSLVSRFSHLFPKEQVKLLLLDPSQPSIFILNRGEIDKFPTLSLEEQKAYAQSIIQTLTPKMQKILKTPVELLPEEEFQNYYFQKLRLKYFSLLLQALEKATVPRKTIIIRVRKIPGISFLKEGQTFMTDAQRLGFLHFYHDKFQTSLSGGTAPDRELLEIKTVLAQQEKLYNHFAVAEAFNLPYETVFARGTSWSPLYIPNGTKWEEYISTTDISLQVEPLIADIRNQLLVMLAQEPTDLNFYARYFRLKHQLSVYETLLIRNRLFLRNY</sequence>
<comment type="caution">
    <text evidence="2">The sequence shown here is derived from an EMBL/GenBank/DDBJ whole genome shotgun (WGS) entry which is preliminary data.</text>
</comment>
<evidence type="ECO:0000313" key="2">
    <source>
        <dbReference type="EMBL" id="MBE6421808.1"/>
    </source>
</evidence>
<reference evidence="2" key="1">
    <citation type="submission" date="2019-04" db="EMBL/GenBank/DDBJ databases">
        <title>Evolution of Biomass-Degrading Anaerobic Consortia Revealed by Metagenomics.</title>
        <authorList>
            <person name="Peng X."/>
        </authorList>
    </citation>
    <scope>NUCLEOTIDE SEQUENCE</scope>
    <source>
        <strain evidence="2">SIG66</strain>
    </source>
</reference>
<dbReference type="AlphaFoldDB" id="A0A928DPX0"/>
<evidence type="ECO:0000313" key="3">
    <source>
        <dbReference type="Proteomes" id="UP000725649"/>
    </source>
</evidence>
<accession>A0A928DPX0</accession>
<feature type="chain" id="PRO_5037252043" description="DUF885 family protein" evidence="1">
    <location>
        <begin position="26"/>
        <end position="426"/>
    </location>
</feature>
<evidence type="ECO:0008006" key="4">
    <source>
        <dbReference type="Google" id="ProtNLM"/>
    </source>
</evidence>
<gene>
    <name evidence="2" type="ORF">E7027_06785</name>
</gene>
<proteinExistence type="predicted"/>
<evidence type="ECO:0000256" key="1">
    <source>
        <dbReference type="SAM" id="SignalP"/>
    </source>
</evidence>